<evidence type="ECO:0000256" key="3">
    <source>
        <dbReference type="ARBA" id="ARBA00022527"/>
    </source>
</evidence>
<dbReference type="Gene3D" id="1.10.510.10">
    <property type="entry name" value="Transferase(Phosphotransferase) domain 1"/>
    <property type="match status" value="1"/>
</dbReference>
<dbReference type="Pfam" id="PF00069">
    <property type="entry name" value="Pkinase"/>
    <property type="match status" value="1"/>
</dbReference>
<dbReference type="InterPro" id="IPR050117">
    <property type="entry name" value="MAPK"/>
</dbReference>
<feature type="region of interest" description="Disordered" evidence="11">
    <location>
        <begin position="1133"/>
        <end position="1186"/>
    </location>
</feature>
<feature type="region of interest" description="Disordered" evidence="11">
    <location>
        <begin position="643"/>
        <end position="680"/>
    </location>
</feature>
<dbReference type="InterPro" id="IPR034164">
    <property type="entry name" value="Pepsin-like_dom"/>
</dbReference>
<dbReference type="GeneID" id="62204297"/>
<keyword evidence="5 10" id="KW-0547">Nucleotide-binding</keyword>
<dbReference type="EMBL" id="JAAABM010000007">
    <property type="protein sequence ID" value="KAF7676567.1"/>
    <property type="molecule type" value="Genomic_DNA"/>
</dbReference>
<evidence type="ECO:0000259" key="14">
    <source>
        <dbReference type="PROSITE" id="PS50011"/>
    </source>
</evidence>
<dbReference type="PANTHER" id="PTHR24055">
    <property type="entry name" value="MITOGEN-ACTIVATED PROTEIN KINASE"/>
    <property type="match status" value="1"/>
</dbReference>
<dbReference type="SUPFAM" id="SSF50630">
    <property type="entry name" value="Acid proteases"/>
    <property type="match status" value="1"/>
</dbReference>
<feature type="domain" description="Protein kinase" evidence="14">
    <location>
        <begin position="772"/>
        <end position="1084"/>
    </location>
</feature>
<feature type="compositionally biased region" description="Low complexity" evidence="11">
    <location>
        <begin position="1133"/>
        <end position="1143"/>
    </location>
</feature>
<dbReference type="FunFam" id="1.10.510.10:FF:000013">
    <property type="entry name" value="Mitogen-activated protein kinase"/>
    <property type="match status" value="1"/>
</dbReference>
<dbReference type="RefSeq" id="XP_038786808.1">
    <property type="nucleotide sequence ID" value="XM_038931119.1"/>
</dbReference>
<dbReference type="InterPro" id="IPR001461">
    <property type="entry name" value="Aspartic_peptidase_A1"/>
</dbReference>
<evidence type="ECO:0000256" key="7">
    <source>
        <dbReference type="ARBA" id="ARBA00022840"/>
    </source>
</evidence>
<accession>A0A8H7EFE6</accession>
<evidence type="ECO:0000256" key="8">
    <source>
        <dbReference type="ARBA" id="ARBA00047919"/>
    </source>
</evidence>
<dbReference type="InterPro" id="IPR021109">
    <property type="entry name" value="Peptidase_aspartic_dom_sf"/>
</dbReference>
<evidence type="ECO:0000256" key="9">
    <source>
        <dbReference type="ARBA" id="ARBA00048130"/>
    </source>
</evidence>
<dbReference type="Pfam" id="PF00026">
    <property type="entry name" value="Asp"/>
    <property type="match status" value="1"/>
</dbReference>
<dbReference type="PROSITE" id="PS51767">
    <property type="entry name" value="PEPTIDASE_A1"/>
    <property type="match status" value="1"/>
</dbReference>
<evidence type="ECO:0000256" key="6">
    <source>
        <dbReference type="ARBA" id="ARBA00022777"/>
    </source>
</evidence>
<dbReference type="AlphaFoldDB" id="A0A8H7EFE6"/>
<reference evidence="16" key="1">
    <citation type="submission" date="2020-01" db="EMBL/GenBank/DDBJ databases">
        <authorList>
            <person name="Feng Z.H.Z."/>
        </authorList>
    </citation>
    <scope>NUCLEOTIDE SEQUENCE</scope>
    <source>
        <strain evidence="16">CBS107.38</strain>
    </source>
</reference>
<keyword evidence="7 10" id="KW-0067">ATP-binding</keyword>
<feature type="compositionally biased region" description="Basic and acidic residues" evidence="11">
    <location>
        <begin position="659"/>
        <end position="673"/>
    </location>
</feature>
<evidence type="ECO:0000313" key="17">
    <source>
        <dbReference type="Proteomes" id="UP000596902"/>
    </source>
</evidence>
<keyword evidence="12" id="KW-1133">Transmembrane helix</keyword>
<dbReference type="PRINTS" id="PR00792">
    <property type="entry name" value="PEPSIN"/>
</dbReference>
<evidence type="ECO:0000256" key="10">
    <source>
        <dbReference type="PROSITE-ProRule" id="PRU10141"/>
    </source>
</evidence>
<dbReference type="InterPro" id="IPR000719">
    <property type="entry name" value="Prot_kinase_dom"/>
</dbReference>
<organism evidence="16 17">
    <name type="scientific">Alternaria burnsii</name>
    <dbReference type="NCBI Taxonomy" id="1187904"/>
    <lineage>
        <taxon>Eukaryota</taxon>
        <taxon>Fungi</taxon>
        <taxon>Dikarya</taxon>
        <taxon>Ascomycota</taxon>
        <taxon>Pezizomycotina</taxon>
        <taxon>Dothideomycetes</taxon>
        <taxon>Pleosporomycetidae</taxon>
        <taxon>Pleosporales</taxon>
        <taxon>Pleosporineae</taxon>
        <taxon>Pleosporaceae</taxon>
        <taxon>Alternaria</taxon>
        <taxon>Alternaria sect. Alternaria</taxon>
    </lineage>
</organism>
<sequence length="1186" mass="131767">MVPLQGHRACLTSLCAFLAAALLLPLLAAADYVQTNITETPNFKLLPGIASVPAPVAVAPDQTWIGIDGAWNTFTLAIGEPQEYVQVYVSTASQQIWAINRMACISNITDPTTGEITAFNVFDSECELSRGYLFNSSNSETWEQKGFYQLWIEKYLGLVGNGLYGFDSVGLGRAGEMGPSVQNTTIGTLVTANFWLGHIGVHSKSTNFSVFDDPVPSYITTLFEQKSIPSLSFGYTAGAQYRDQTVLGSLTLGGYDASRLIPNDLTFIFAPDNERDLVVGIVGITANTTSEEDIDLMKTDDVTMYIDSTIAELYLPVEICQAFEDAFGLQYDEATDLYLVDDKLHQSLLAQNPSVTFTLGQKFSTDATLQITLPYAALDLEATPPYRGLKEKTRYFPIRRGGESRQWILGRTFLQEAYLTVDWERQNFTVSAVDWTFGKAPEILPIVSPTYAVAHSTPPRKKPLSSTAVIGIAVGGGFFVALLLCAIGWWFWHRRHKRKLEAIKAKYEAEAAAAAVTKMDPPVLEETPTSPVRSSTEGVVVFPKAELPGTSHVHHEMSSSAQEKGSLPVHEADGKEREIYEMPGDMPVLAEAGGRQLSEKESMVVRERIYNGVDPAGMPDAPPVTHDESRRLAPISPSEVAIVGGQLPTGNVSPVTPRLPRDEPGARAKRSEEGGYSSALPPWAKLNPSYALRLDTNPTIAITEAATRHRTTAFLHRHFVNRFPIASYFPKLKELALVTPRSYPAASAIMGDLANRKVFKVFNQEFIVDERYNVTKELGQGAYGIVCAATNNQTGEGVAIKKVTNVFSKKILAKRALREIKLLQHFRGKSRSHPSALPRLTSGRPPQRKIHLITCLYDMDIPRPDNFNECYLYEELMECDLAAIIRSGQPLTDAHFQSFIYQILCGLKYIHSANVLHRDLKPGNLLVNADCELKICDFGLARGFSMDPEENAGYMTEYVATRWYRAPEIMLSFQSYTKAIDVWSVGCILAELLGGKPFFKGRDYVDQLNQILHYLGTPNEETLSRIGSPRAQDYVRNLPYMQKISFQSLFRNANPDALDLLDRMLAFDPSSRISVEEALEHRYLQIWHDASDEPSCPTTFDFQFEVVEEIPEMKKMILDEVSRFRQMVRVQPGAGAGANQAPQVPIPNNYDRAGYEDPRPQEAFNQGGWNGSDLERDLQGLDGRMR</sequence>
<dbReference type="SUPFAM" id="SSF56112">
    <property type="entry name" value="Protein kinase-like (PK-like)"/>
    <property type="match status" value="1"/>
</dbReference>
<evidence type="ECO:0000256" key="11">
    <source>
        <dbReference type="SAM" id="MobiDB-lite"/>
    </source>
</evidence>
<dbReference type="GO" id="GO:0006950">
    <property type="term" value="P:response to stress"/>
    <property type="evidence" value="ECO:0007669"/>
    <property type="project" value="UniProtKB-ARBA"/>
</dbReference>
<dbReference type="SMART" id="SM00220">
    <property type="entry name" value="S_TKc"/>
    <property type="match status" value="1"/>
</dbReference>
<dbReference type="Proteomes" id="UP000596902">
    <property type="component" value="Unassembled WGS sequence"/>
</dbReference>
<keyword evidence="4" id="KW-0808">Transferase</keyword>
<evidence type="ECO:0000256" key="1">
    <source>
        <dbReference type="ARBA" id="ARBA00007447"/>
    </source>
</evidence>
<evidence type="ECO:0000256" key="2">
    <source>
        <dbReference type="ARBA" id="ARBA00012411"/>
    </source>
</evidence>
<keyword evidence="13" id="KW-0732">Signal</keyword>
<evidence type="ECO:0000256" key="4">
    <source>
        <dbReference type="ARBA" id="ARBA00022679"/>
    </source>
</evidence>
<gene>
    <name evidence="16" type="ORF">GT037_006072</name>
</gene>
<dbReference type="PROSITE" id="PS00108">
    <property type="entry name" value="PROTEIN_KINASE_ST"/>
    <property type="match status" value="1"/>
</dbReference>
<dbReference type="InterPro" id="IPR011009">
    <property type="entry name" value="Kinase-like_dom_sf"/>
</dbReference>
<keyword evidence="16" id="KW-0378">Hydrolase</keyword>
<dbReference type="GO" id="GO:0004707">
    <property type="term" value="F:MAP kinase activity"/>
    <property type="evidence" value="ECO:0007669"/>
    <property type="project" value="UniProtKB-EC"/>
</dbReference>
<dbReference type="InterPro" id="IPR033121">
    <property type="entry name" value="PEPTIDASE_A1"/>
</dbReference>
<comment type="similarity">
    <text evidence="1">Belongs to the peptidase A1 family.</text>
</comment>
<dbReference type="PROSITE" id="PS00107">
    <property type="entry name" value="PROTEIN_KINASE_ATP"/>
    <property type="match status" value="1"/>
</dbReference>
<reference evidence="16" key="2">
    <citation type="submission" date="2020-08" db="EMBL/GenBank/DDBJ databases">
        <title>Draft Genome Sequence of Cumin Blight Pathogen Alternaria burnsii.</title>
        <authorList>
            <person name="Feng Z."/>
        </authorList>
    </citation>
    <scope>NUCLEOTIDE SEQUENCE</scope>
    <source>
        <strain evidence="16">CBS107.38</strain>
    </source>
</reference>
<keyword evidence="3" id="KW-0723">Serine/threonine-protein kinase</keyword>
<dbReference type="GO" id="GO:0006508">
    <property type="term" value="P:proteolysis"/>
    <property type="evidence" value="ECO:0007669"/>
    <property type="project" value="UniProtKB-KW"/>
</dbReference>
<dbReference type="GO" id="GO:0004190">
    <property type="term" value="F:aspartic-type endopeptidase activity"/>
    <property type="evidence" value="ECO:0007669"/>
    <property type="project" value="InterPro"/>
</dbReference>
<feature type="signal peptide" evidence="13">
    <location>
        <begin position="1"/>
        <end position="30"/>
    </location>
</feature>
<evidence type="ECO:0000259" key="15">
    <source>
        <dbReference type="PROSITE" id="PS51767"/>
    </source>
</evidence>
<keyword evidence="12" id="KW-0812">Transmembrane</keyword>
<comment type="caution">
    <text evidence="16">The sequence shown here is derived from an EMBL/GenBank/DDBJ whole genome shotgun (WGS) entry which is preliminary data.</text>
</comment>
<keyword evidence="17" id="KW-1185">Reference proteome</keyword>
<evidence type="ECO:0000256" key="5">
    <source>
        <dbReference type="ARBA" id="ARBA00022741"/>
    </source>
</evidence>
<dbReference type="CDD" id="cd07857">
    <property type="entry name" value="STKc_MPK1"/>
    <property type="match status" value="1"/>
</dbReference>
<evidence type="ECO:0000313" key="16">
    <source>
        <dbReference type="EMBL" id="KAF7676567.1"/>
    </source>
</evidence>
<keyword evidence="12" id="KW-0472">Membrane</keyword>
<keyword evidence="16" id="KW-0645">Protease</keyword>
<proteinExistence type="inferred from homology"/>
<dbReference type="CDD" id="cd05471">
    <property type="entry name" value="pepsin_like"/>
    <property type="match status" value="1"/>
</dbReference>
<feature type="binding site" evidence="10">
    <location>
        <position position="802"/>
    </location>
    <ligand>
        <name>ATP</name>
        <dbReference type="ChEBI" id="CHEBI:30616"/>
    </ligand>
</feature>
<dbReference type="InterPro" id="IPR008271">
    <property type="entry name" value="Ser/Thr_kinase_AS"/>
</dbReference>
<dbReference type="CDD" id="cd12087">
    <property type="entry name" value="TM_EGFR-like"/>
    <property type="match status" value="1"/>
</dbReference>
<dbReference type="InterPro" id="IPR017441">
    <property type="entry name" value="Protein_kinase_ATP_BS"/>
</dbReference>
<feature type="chain" id="PRO_5034587097" description="mitogen-activated protein kinase" evidence="13">
    <location>
        <begin position="31"/>
        <end position="1186"/>
    </location>
</feature>
<feature type="compositionally biased region" description="Basic and acidic residues" evidence="11">
    <location>
        <begin position="1173"/>
        <end position="1186"/>
    </location>
</feature>
<comment type="catalytic activity">
    <reaction evidence="8">
        <text>L-threonyl-[protein] + ATP = O-phospho-L-threonyl-[protein] + ADP + H(+)</text>
        <dbReference type="Rhea" id="RHEA:46608"/>
        <dbReference type="Rhea" id="RHEA-COMP:11060"/>
        <dbReference type="Rhea" id="RHEA-COMP:11605"/>
        <dbReference type="ChEBI" id="CHEBI:15378"/>
        <dbReference type="ChEBI" id="CHEBI:30013"/>
        <dbReference type="ChEBI" id="CHEBI:30616"/>
        <dbReference type="ChEBI" id="CHEBI:61977"/>
        <dbReference type="ChEBI" id="CHEBI:456216"/>
        <dbReference type="EC" id="2.7.11.24"/>
    </reaction>
    <physiologicalReaction direction="left-to-right" evidence="8">
        <dbReference type="Rhea" id="RHEA:46609"/>
    </physiologicalReaction>
</comment>
<evidence type="ECO:0000256" key="13">
    <source>
        <dbReference type="SAM" id="SignalP"/>
    </source>
</evidence>
<dbReference type="PROSITE" id="PS50011">
    <property type="entry name" value="PROTEIN_KINASE_DOM"/>
    <property type="match status" value="1"/>
</dbReference>
<feature type="transmembrane region" description="Helical" evidence="12">
    <location>
        <begin position="468"/>
        <end position="492"/>
    </location>
</feature>
<name>A0A8H7EFE6_9PLEO</name>
<comment type="catalytic activity">
    <reaction evidence="9">
        <text>L-seryl-[protein] + ATP = O-phospho-L-seryl-[protein] + ADP + H(+)</text>
        <dbReference type="Rhea" id="RHEA:17989"/>
        <dbReference type="Rhea" id="RHEA-COMP:9863"/>
        <dbReference type="Rhea" id="RHEA-COMP:11604"/>
        <dbReference type="ChEBI" id="CHEBI:15378"/>
        <dbReference type="ChEBI" id="CHEBI:29999"/>
        <dbReference type="ChEBI" id="CHEBI:30616"/>
        <dbReference type="ChEBI" id="CHEBI:83421"/>
        <dbReference type="ChEBI" id="CHEBI:456216"/>
        <dbReference type="EC" id="2.7.11.24"/>
    </reaction>
    <physiologicalReaction direction="left-to-right" evidence="9">
        <dbReference type="Rhea" id="RHEA:17990"/>
    </physiologicalReaction>
</comment>
<protein>
    <recommendedName>
        <fullName evidence="2">mitogen-activated protein kinase</fullName>
        <ecNumber evidence="2">2.7.11.24</ecNumber>
    </recommendedName>
</protein>
<keyword evidence="6" id="KW-0418">Kinase</keyword>
<dbReference type="Gene3D" id="3.30.200.20">
    <property type="entry name" value="Phosphorylase Kinase, domain 1"/>
    <property type="match status" value="1"/>
</dbReference>
<dbReference type="Gene3D" id="2.40.70.10">
    <property type="entry name" value="Acid Proteases"/>
    <property type="match status" value="2"/>
</dbReference>
<feature type="domain" description="Peptidase A1" evidence="15">
    <location>
        <begin position="72"/>
        <end position="431"/>
    </location>
</feature>
<evidence type="ECO:0000256" key="12">
    <source>
        <dbReference type="SAM" id="Phobius"/>
    </source>
</evidence>
<dbReference type="GO" id="GO:0005524">
    <property type="term" value="F:ATP binding"/>
    <property type="evidence" value="ECO:0007669"/>
    <property type="project" value="UniProtKB-UniRule"/>
</dbReference>
<dbReference type="EC" id="2.7.11.24" evidence="2"/>